<dbReference type="SUPFAM" id="SSF53335">
    <property type="entry name" value="S-adenosyl-L-methionine-dependent methyltransferases"/>
    <property type="match status" value="1"/>
</dbReference>
<dbReference type="CDD" id="cd02440">
    <property type="entry name" value="AdoMet_MTases"/>
    <property type="match status" value="1"/>
</dbReference>
<reference evidence="4" key="1">
    <citation type="submission" date="2020-08" db="EMBL/GenBank/DDBJ databases">
        <title>Lacibacter sp. S13-6-6 genome sequencing.</title>
        <authorList>
            <person name="Jin L."/>
        </authorList>
    </citation>
    <scope>NUCLEOTIDE SEQUENCE [LARGE SCALE GENOMIC DNA]</scope>
    <source>
        <strain evidence="4">S13-6-6</strain>
    </source>
</reference>
<dbReference type="Pfam" id="PF13649">
    <property type="entry name" value="Methyltransf_25"/>
    <property type="match status" value="1"/>
</dbReference>
<dbReference type="PANTHER" id="PTHR43861">
    <property type="entry name" value="TRANS-ACONITATE 2-METHYLTRANSFERASE-RELATED"/>
    <property type="match status" value="1"/>
</dbReference>
<dbReference type="Proteomes" id="UP000515344">
    <property type="component" value="Chromosome"/>
</dbReference>
<evidence type="ECO:0000256" key="1">
    <source>
        <dbReference type="ARBA" id="ARBA00022679"/>
    </source>
</evidence>
<evidence type="ECO:0000259" key="2">
    <source>
        <dbReference type="Pfam" id="PF13649"/>
    </source>
</evidence>
<keyword evidence="4" id="KW-1185">Reference proteome</keyword>
<protein>
    <submittedName>
        <fullName evidence="3">Class I SAM-dependent methyltransferase</fullName>
    </submittedName>
</protein>
<dbReference type="AlphaFoldDB" id="A0A7G5XLK4"/>
<organism evidence="3 4">
    <name type="scientific">Lacibacter sediminis</name>
    <dbReference type="NCBI Taxonomy" id="2760713"/>
    <lineage>
        <taxon>Bacteria</taxon>
        <taxon>Pseudomonadati</taxon>
        <taxon>Bacteroidota</taxon>
        <taxon>Chitinophagia</taxon>
        <taxon>Chitinophagales</taxon>
        <taxon>Chitinophagaceae</taxon>
        <taxon>Lacibacter</taxon>
    </lineage>
</organism>
<name>A0A7G5XLK4_9BACT</name>
<dbReference type="PANTHER" id="PTHR43861:SF6">
    <property type="entry name" value="METHYLTRANSFERASE TYPE 11"/>
    <property type="match status" value="1"/>
</dbReference>
<dbReference type="RefSeq" id="WP_182806189.1">
    <property type="nucleotide sequence ID" value="NZ_CP060007.1"/>
</dbReference>
<accession>A0A7G5XLK4</accession>
<keyword evidence="1" id="KW-0808">Transferase</keyword>
<dbReference type="KEGG" id="lacs:H4075_09350"/>
<proteinExistence type="predicted"/>
<evidence type="ECO:0000313" key="4">
    <source>
        <dbReference type="Proteomes" id="UP000515344"/>
    </source>
</evidence>
<dbReference type="InterPro" id="IPR029063">
    <property type="entry name" value="SAM-dependent_MTases_sf"/>
</dbReference>
<feature type="domain" description="Methyltransferase" evidence="2">
    <location>
        <begin position="43"/>
        <end position="136"/>
    </location>
</feature>
<gene>
    <name evidence="3" type="ORF">H4075_09350</name>
</gene>
<dbReference type="GO" id="GO:0008168">
    <property type="term" value="F:methyltransferase activity"/>
    <property type="evidence" value="ECO:0007669"/>
    <property type="project" value="UniProtKB-KW"/>
</dbReference>
<dbReference type="GO" id="GO:0032259">
    <property type="term" value="P:methylation"/>
    <property type="evidence" value="ECO:0007669"/>
    <property type="project" value="UniProtKB-KW"/>
</dbReference>
<evidence type="ECO:0000313" key="3">
    <source>
        <dbReference type="EMBL" id="QNA46357.1"/>
    </source>
</evidence>
<dbReference type="Gene3D" id="3.40.50.150">
    <property type="entry name" value="Vaccinia Virus protein VP39"/>
    <property type="match status" value="1"/>
</dbReference>
<sequence>MDRNYWERIAPNYSEEIFDVLKNDASGKIVGAIEEVASKEKTVTDIGCAIGKWIPLLATAFKYVVATDISAINLDIAKEKCKDYPNVEYQRMDMSAYTLTVTPCDVAVCINAILTDNLKKRINFFQSLNICLNQGGTLILVVPSLESKLYTNIIANRWNVDDDHKEKIESVEKAYALAKNIKQGVTDIDNVPTKHYLKEELELLLKLDGFTVDRVEKINYTWKTEFNNPPKWLDEPHPWDWMCVARKD</sequence>
<keyword evidence="3" id="KW-0489">Methyltransferase</keyword>
<dbReference type="InterPro" id="IPR041698">
    <property type="entry name" value="Methyltransf_25"/>
</dbReference>
<dbReference type="EMBL" id="CP060007">
    <property type="protein sequence ID" value="QNA46357.1"/>
    <property type="molecule type" value="Genomic_DNA"/>
</dbReference>